<dbReference type="PANTHER" id="PTHR11014">
    <property type="entry name" value="PEPTIDASE M20 FAMILY MEMBER"/>
    <property type="match status" value="1"/>
</dbReference>
<dbReference type="SUPFAM" id="SSF55031">
    <property type="entry name" value="Bacterial exopeptidase dimerisation domain"/>
    <property type="match status" value="1"/>
</dbReference>
<dbReference type="InterPro" id="IPR036264">
    <property type="entry name" value="Bact_exopeptidase_dim_dom"/>
</dbReference>
<dbReference type="Pfam" id="PF01546">
    <property type="entry name" value="Peptidase_M20"/>
    <property type="match status" value="1"/>
</dbReference>
<dbReference type="NCBIfam" id="TIGR01891">
    <property type="entry name" value="amidohydrolases"/>
    <property type="match status" value="1"/>
</dbReference>
<evidence type="ECO:0000259" key="1">
    <source>
        <dbReference type="Pfam" id="PF07687"/>
    </source>
</evidence>
<dbReference type="Pfam" id="PF07687">
    <property type="entry name" value="M20_dimer"/>
    <property type="match status" value="1"/>
</dbReference>
<organism evidence="2 3">
    <name type="scientific">Promicromonospora kroppenstedtii</name>
    <dbReference type="NCBI Taxonomy" id="440482"/>
    <lineage>
        <taxon>Bacteria</taxon>
        <taxon>Bacillati</taxon>
        <taxon>Actinomycetota</taxon>
        <taxon>Actinomycetes</taxon>
        <taxon>Micrococcales</taxon>
        <taxon>Promicromonosporaceae</taxon>
        <taxon>Promicromonospora</taxon>
    </lineage>
</organism>
<name>A0ABW7XLR1_9MICO</name>
<dbReference type="EMBL" id="JBIRYI010000009">
    <property type="protein sequence ID" value="MFI2488469.1"/>
    <property type="molecule type" value="Genomic_DNA"/>
</dbReference>
<dbReference type="Gene3D" id="3.30.70.360">
    <property type="match status" value="1"/>
</dbReference>
<proteinExistence type="predicted"/>
<reference evidence="2 3" key="1">
    <citation type="submission" date="2024-10" db="EMBL/GenBank/DDBJ databases">
        <title>The Natural Products Discovery Center: Release of the First 8490 Sequenced Strains for Exploring Actinobacteria Biosynthetic Diversity.</title>
        <authorList>
            <person name="Kalkreuter E."/>
            <person name="Kautsar S.A."/>
            <person name="Yang D."/>
            <person name="Bader C.D."/>
            <person name="Teijaro C.N."/>
            <person name="Fluegel L."/>
            <person name="Davis C.M."/>
            <person name="Simpson J.R."/>
            <person name="Lauterbach L."/>
            <person name="Steele A.D."/>
            <person name="Gui C."/>
            <person name="Meng S."/>
            <person name="Li G."/>
            <person name="Viehrig K."/>
            <person name="Ye F."/>
            <person name="Su P."/>
            <person name="Kiefer A.F."/>
            <person name="Nichols A."/>
            <person name="Cepeda A.J."/>
            <person name="Yan W."/>
            <person name="Fan B."/>
            <person name="Jiang Y."/>
            <person name="Adhikari A."/>
            <person name="Zheng C.-J."/>
            <person name="Schuster L."/>
            <person name="Cowan T.M."/>
            <person name="Smanski M.J."/>
            <person name="Chevrette M.G."/>
            <person name="De Carvalho L.P.S."/>
            <person name="Shen B."/>
        </authorList>
    </citation>
    <scope>NUCLEOTIDE SEQUENCE [LARGE SCALE GENOMIC DNA]</scope>
    <source>
        <strain evidence="2 3">NPDC019481</strain>
    </source>
</reference>
<dbReference type="RefSeq" id="WP_397405619.1">
    <property type="nucleotide sequence ID" value="NZ_JBIRYI010000009.1"/>
</dbReference>
<evidence type="ECO:0000313" key="3">
    <source>
        <dbReference type="Proteomes" id="UP001611580"/>
    </source>
</evidence>
<dbReference type="InterPro" id="IPR002933">
    <property type="entry name" value="Peptidase_M20"/>
</dbReference>
<dbReference type="PANTHER" id="PTHR11014:SF63">
    <property type="entry name" value="METALLOPEPTIDASE, PUTATIVE (AFU_ORTHOLOGUE AFUA_6G09600)-RELATED"/>
    <property type="match status" value="1"/>
</dbReference>
<comment type="caution">
    <text evidence="2">The sequence shown here is derived from an EMBL/GenBank/DDBJ whole genome shotgun (WGS) entry which is preliminary data.</text>
</comment>
<evidence type="ECO:0000313" key="2">
    <source>
        <dbReference type="EMBL" id="MFI2488469.1"/>
    </source>
</evidence>
<accession>A0ABW7XLR1</accession>
<dbReference type="InterPro" id="IPR011650">
    <property type="entry name" value="Peptidase_M20_dimer"/>
</dbReference>
<dbReference type="PIRSF" id="PIRSF005962">
    <property type="entry name" value="Pept_M20D_amidohydro"/>
    <property type="match status" value="1"/>
</dbReference>
<dbReference type="SUPFAM" id="SSF53187">
    <property type="entry name" value="Zn-dependent exopeptidases"/>
    <property type="match status" value="1"/>
</dbReference>
<dbReference type="Gene3D" id="3.40.630.10">
    <property type="entry name" value="Zn peptidases"/>
    <property type="match status" value="1"/>
</dbReference>
<dbReference type="InterPro" id="IPR017439">
    <property type="entry name" value="Amidohydrolase"/>
</dbReference>
<gene>
    <name evidence="2" type="ORF">ACH47X_16265</name>
</gene>
<sequence length="418" mass="43501">MTPHQHVPFDPALTDLYQDLHRYPELGFQEHRTARIVADRLTASGFEVTTGIGKTGVVGILRNGSGPTALLRADMDALPVREETGLDYASTATATDAAGKTVPVDHACGHDLHTTCLLGAADVLAHARESWAGTLLVVFQPAEELGQGAQALVDDGLYDRFPTPDVVLGQHVAPLPAGRIAGHPGASYAGSDSLRVRLAGRGAHGSMPQASVDPIVMAAETVLRLQTVVSREIPSTATAVLTVGSIHAGDAANVIPGEAELQLNIRSYDEAVRQRILDAVERIVRGEAITSGATEEPTITPIERFPVVVNDDAALSRTFAAFASWLGPENLLDPGAGAGSEDVGILATSAGAPLSYWLLGGTDPGLFTTGDLSDPALLTVPSNHSPHYAPVPHPTLENGVTALVTAAGTWLPAAAQRA</sequence>
<feature type="domain" description="Peptidase M20 dimerisation" evidence="1">
    <location>
        <begin position="190"/>
        <end position="287"/>
    </location>
</feature>
<keyword evidence="3" id="KW-1185">Reference proteome</keyword>
<dbReference type="Proteomes" id="UP001611580">
    <property type="component" value="Unassembled WGS sequence"/>
</dbReference>
<protein>
    <submittedName>
        <fullName evidence="2">Amidohydrolase</fullName>
    </submittedName>
</protein>